<dbReference type="GO" id="GO:0047916">
    <property type="term" value="F:GDP-6-deoxy-D-talose 4-dehydrogenase activity"/>
    <property type="evidence" value="ECO:0007669"/>
    <property type="project" value="UniProtKB-EC"/>
</dbReference>
<dbReference type="SUPFAM" id="SSF51735">
    <property type="entry name" value="NAD(P)-binding Rossmann-fold domains"/>
    <property type="match status" value="1"/>
</dbReference>
<dbReference type="Proteomes" id="UP000798488">
    <property type="component" value="Unassembled WGS sequence"/>
</dbReference>
<sequence>MENRQTCINGAVEYLCDINDQMRLTEILAKVKPDVIIHLAGISFAVHDNTREIYQANLLGTLSLLKAIEDSKCCPYKVILASSAHVYGNQAQSPILESCIPAPVSDYAVSKLAMEHMARLWFDRLPILVTRPFNYTGVGQTAMFLPPKIVNHFVRRAPEIELGNLDVARDWSDVRDVTLIYRRLLECPAHGVVVNICSGISYSLQYVLETMIKITGHQIKVRVNPEFVRLNEVKELRGENSLLQSLIGNIPRRPLQETLAWMYESELSLTGAIAGEAKQ</sequence>
<comment type="caution">
    <text evidence="2">The sequence shown here is derived from an EMBL/GenBank/DDBJ whole genome shotgun (WGS) entry which is preliminary data.</text>
</comment>
<keyword evidence="3" id="KW-1185">Reference proteome</keyword>
<evidence type="ECO:0000259" key="1">
    <source>
        <dbReference type="Pfam" id="PF16363"/>
    </source>
</evidence>
<dbReference type="Gene3D" id="3.40.50.720">
    <property type="entry name" value="NAD(P)-binding Rossmann-like Domain"/>
    <property type="match status" value="1"/>
</dbReference>
<dbReference type="InterPro" id="IPR036291">
    <property type="entry name" value="NAD(P)-bd_dom_sf"/>
</dbReference>
<reference evidence="2" key="1">
    <citation type="submission" date="2016-02" db="EMBL/GenBank/DDBJ databases">
        <title>Draft Genome Sequence of Sporotomaculum syntrophicum Strain FB, a Syntrophic Benzoate Degrader.</title>
        <authorList>
            <person name="Nobu M.K."/>
            <person name="Narihiro T."/>
            <person name="Qiu Y.-L."/>
            <person name="Ohashi A."/>
            <person name="Liu W.-T."/>
            <person name="Yuji S."/>
        </authorList>
    </citation>
    <scope>NUCLEOTIDE SEQUENCE</scope>
    <source>
        <strain evidence="2">FB</strain>
    </source>
</reference>
<proteinExistence type="predicted"/>
<feature type="domain" description="NAD(P)-binding" evidence="1">
    <location>
        <begin position="15"/>
        <end position="260"/>
    </location>
</feature>
<evidence type="ECO:0000313" key="3">
    <source>
        <dbReference type="Proteomes" id="UP000798488"/>
    </source>
</evidence>
<dbReference type="EC" id="1.1.1.135" evidence="2"/>
<dbReference type="Gene3D" id="3.90.25.10">
    <property type="entry name" value="UDP-galactose 4-epimerase, domain 1"/>
    <property type="match status" value="1"/>
</dbReference>
<dbReference type="EMBL" id="LSRS01000002">
    <property type="protein sequence ID" value="KAF1086054.1"/>
    <property type="molecule type" value="Genomic_DNA"/>
</dbReference>
<protein>
    <submittedName>
        <fullName evidence="2">GDP-6-deoxy-D-talose 4-dehydrogenase</fullName>
        <ecNumber evidence="2">1.1.1.135</ecNumber>
    </submittedName>
</protein>
<accession>A0A9D3AZM2</accession>
<gene>
    <name evidence="2" type="primary">tld</name>
    <name evidence="2" type="ORF">SPSYN_00792</name>
</gene>
<dbReference type="AlphaFoldDB" id="A0A9D3AZM2"/>
<dbReference type="PANTHER" id="PTHR43000">
    <property type="entry name" value="DTDP-D-GLUCOSE 4,6-DEHYDRATASE-RELATED"/>
    <property type="match status" value="1"/>
</dbReference>
<evidence type="ECO:0000313" key="2">
    <source>
        <dbReference type="EMBL" id="KAF1086054.1"/>
    </source>
</evidence>
<dbReference type="InterPro" id="IPR016040">
    <property type="entry name" value="NAD(P)-bd_dom"/>
</dbReference>
<organism evidence="2 3">
    <name type="scientific">Sporotomaculum syntrophicum</name>
    <dbReference type="NCBI Taxonomy" id="182264"/>
    <lineage>
        <taxon>Bacteria</taxon>
        <taxon>Bacillati</taxon>
        <taxon>Bacillota</taxon>
        <taxon>Clostridia</taxon>
        <taxon>Eubacteriales</taxon>
        <taxon>Desulfallaceae</taxon>
        <taxon>Sporotomaculum</taxon>
    </lineage>
</organism>
<dbReference type="Pfam" id="PF16363">
    <property type="entry name" value="GDP_Man_Dehyd"/>
    <property type="match status" value="1"/>
</dbReference>
<keyword evidence="2" id="KW-0560">Oxidoreductase</keyword>
<name>A0A9D3AZM2_9FIRM</name>